<proteinExistence type="inferred from homology"/>
<dbReference type="Pfam" id="PF03734">
    <property type="entry name" value="YkuD"/>
    <property type="match status" value="1"/>
</dbReference>
<evidence type="ECO:0000259" key="8">
    <source>
        <dbReference type="PROSITE" id="PS52029"/>
    </source>
</evidence>
<dbReference type="InterPro" id="IPR038063">
    <property type="entry name" value="Transpep_catalytic_dom"/>
</dbReference>
<dbReference type="InterPro" id="IPR005490">
    <property type="entry name" value="LD_TPept_cat_dom"/>
</dbReference>
<keyword evidence="4 7" id="KW-0133">Cell shape</keyword>
<dbReference type="OrthoDB" id="9809748at2"/>
<keyword evidence="5 7" id="KW-0573">Peptidoglycan synthesis</keyword>
<reference evidence="9 10" key="1">
    <citation type="submission" date="2013-04" db="EMBL/GenBank/DDBJ databases">
        <title>Hyphomonas hirschiana VP5 Genome Sequencing.</title>
        <authorList>
            <person name="Lai Q."/>
            <person name="Shao Z."/>
        </authorList>
    </citation>
    <scope>NUCLEOTIDE SEQUENCE [LARGE SCALE GENOMIC DNA]</scope>
    <source>
        <strain evidence="9 10">VP5</strain>
    </source>
</reference>
<evidence type="ECO:0000256" key="7">
    <source>
        <dbReference type="PROSITE-ProRule" id="PRU01373"/>
    </source>
</evidence>
<dbReference type="PANTHER" id="PTHR36699:SF1">
    <property type="entry name" value="L,D-TRANSPEPTIDASE YAFK-RELATED"/>
    <property type="match status" value="1"/>
</dbReference>
<dbReference type="PATRIC" id="fig|1280951.3.peg.1144"/>
<dbReference type="PANTHER" id="PTHR36699">
    <property type="entry name" value="LD-TRANSPEPTIDASE"/>
    <property type="match status" value="1"/>
</dbReference>
<comment type="pathway">
    <text evidence="1 7">Cell wall biogenesis; peptidoglycan biosynthesis.</text>
</comment>
<organism evidence="9 10">
    <name type="scientific">Hyphomonas hirschiana VP5</name>
    <dbReference type="NCBI Taxonomy" id="1280951"/>
    <lineage>
        <taxon>Bacteria</taxon>
        <taxon>Pseudomonadati</taxon>
        <taxon>Pseudomonadota</taxon>
        <taxon>Alphaproteobacteria</taxon>
        <taxon>Hyphomonadales</taxon>
        <taxon>Hyphomonadaceae</taxon>
        <taxon>Hyphomonas</taxon>
    </lineage>
</organism>
<feature type="active site" description="Proton donor/acceptor" evidence="7">
    <location>
        <position position="164"/>
    </location>
</feature>
<dbReference type="GO" id="GO:0016740">
    <property type="term" value="F:transferase activity"/>
    <property type="evidence" value="ECO:0007669"/>
    <property type="project" value="UniProtKB-KW"/>
</dbReference>
<dbReference type="GO" id="GO:0008360">
    <property type="term" value="P:regulation of cell shape"/>
    <property type="evidence" value="ECO:0007669"/>
    <property type="project" value="UniProtKB-UniRule"/>
</dbReference>
<dbReference type="PROSITE" id="PS52029">
    <property type="entry name" value="LD_TPASE"/>
    <property type="match status" value="1"/>
</dbReference>
<gene>
    <name evidence="9" type="ORF">HHI_05660</name>
</gene>
<evidence type="ECO:0000256" key="4">
    <source>
        <dbReference type="ARBA" id="ARBA00022960"/>
    </source>
</evidence>
<evidence type="ECO:0000256" key="2">
    <source>
        <dbReference type="ARBA" id="ARBA00005992"/>
    </source>
</evidence>
<dbReference type="EMBL" id="ARYI01000003">
    <property type="protein sequence ID" value="KCZ95618.1"/>
    <property type="molecule type" value="Genomic_DNA"/>
</dbReference>
<keyword evidence="3" id="KW-0808">Transferase</keyword>
<evidence type="ECO:0000313" key="10">
    <source>
        <dbReference type="Proteomes" id="UP000025061"/>
    </source>
</evidence>
<dbReference type="CDD" id="cd16913">
    <property type="entry name" value="YkuD_like"/>
    <property type="match status" value="1"/>
</dbReference>
<dbReference type="RefSeq" id="WP_011645485.1">
    <property type="nucleotide sequence ID" value="NZ_ARYI01000003.1"/>
</dbReference>
<dbReference type="GO" id="GO:0004180">
    <property type="term" value="F:carboxypeptidase activity"/>
    <property type="evidence" value="ECO:0007669"/>
    <property type="project" value="UniProtKB-ARBA"/>
</dbReference>
<name>A0A059FYV1_9PROT</name>
<dbReference type="SUPFAM" id="SSF141523">
    <property type="entry name" value="L,D-transpeptidase catalytic domain-like"/>
    <property type="match status" value="1"/>
</dbReference>
<feature type="active site" description="Nucleophile" evidence="7">
    <location>
        <position position="172"/>
    </location>
</feature>
<keyword evidence="6 7" id="KW-0961">Cell wall biogenesis/degradation</keyword>
<dbReference type="AlphaFoldDB" id="A0A059FYV1"/>
<dbReference type="GO" id="GO:0071555">
    <property type="term" value="P:cell wall organization"/>
    <property type="evidence" value="ECO:0007669"/>
    <property type="project" value="UniProtKB-UniRule"/>
</dbReference>
<evidence type="ECO:0000256" key="3">
    <source>
        <dbReference type="ARBA" id="ARBA00022679"/>
    </source>
</evidence>
<evidence type="ECO:0000313" key="9">
    <source>
        <dbReference type="EMBL" id="KCZ95618.1"/>
    </source>
</evidence>
<evidence type="ECO:0000256" key="5">
    <source>
        <dbReference type="ARBA" id="ARBA00022984"/>
    </source>
</evidence>
<dbReference type="UniPathway" id="UPA00219"/>
<evidence type="ECO:0000256" key="1">
    <source>
        <dbReference type="ARBA" id="ARBA00004752"/>
    </source>
</evidence>
<protein>
    <recommendedName>
        <fullName evidence="8">L,D-TPase catalytic domain-containing protein</fullName>
    </recommendedName>
</protein>
<keyword evidence="10" id="KW-1185">Reference proteome</keyword>
<feature type="domain" description="L,D-TPase catalytic" evidence="8">
    <location>
        <begin position="72"/>
        <end position="203"/>
    </location>
</feature>
<comment type="similarity">
    <text evidence="2">Belongs to the YkuD family.</text>
</comment>
<dbReference type="GO" id="GO:0009252">
    <property type="term" value="P:peptidoglycan biosynthetic process"/>
    <property type="evidence" value="ECO:0007669"/>
    <property type="project" value="UniProtKB-UniPathway"/>
</dbReference>
<comment type="caution">
    <text evidence="9">The sequence shown here is derived from an EMBL/GenBank/DDBJ whole genome shotgun (WGS) entry which is preliminary data.</text>
</comment>
<accession>A0A059FYV1</accession>
<dbReference type="Proteomes" id="UP000025061">
    <property type="component" value="Unassembled WGS sequence"/>
</dbReference>
<sequence>MSPRPKYRRRPQPNIFAILIAMLAFLCLPALLAFAHADTVPETARSRAAYAAQAEPLKAALAEKGLALGSPVFLQITKEPAELTAYVQDTEGKFQPFRTWPVCAVSGDLGPKIREGDHQAPEGFYKVTAGQMNPASSFHLSFNLGYPNAFDRANDRTGSFLMVHGSCASVGCFAMTDEGIEEIWTLMQAAFEGGQKAVDVHIFPFPMTQQAMAGREASPHAAFWESLKPAWNKFSASGEVPTVSVRDGAYQVR</sequence>
<evidence type="ECO:0000256" key="6">
    <source>
        <dbReference type="ARBA" id="ARBA00023316"/>
    </source>
</evidence>